<dbReference type="FunFam" id="1.20.1250.20:FF:000013">
    <property type="entry name" value="MFS general substrate transporter"/>
    <property type="match status" value="1"/>
</dbReference>
<dbReference type="AlphaFoldDB" id="A0A8H4LJX0"/>
<dbReference type="SUPFAM" id="SSF103473">
    <property type="entry name" value="MFS general substrate transporter"/>
    <property type="match status" value="1"/>
</dbReference>
<dbReference type="Proteomes" id="UP000554235">
    <property type="component" value="Unassembled WGS sequence"/>
</dbReference>
<feature type="transmembrane region" description="Helical" evidence="9">
    <location>
        <begin position="353"/>
        <end position="374"/>
    </location>
</feature>
<evidence type="ECO:0000256" key="8">
    <source>
        <dbReference type="SAM" id="MobiDB-lite"/>
    </source>
</evidence>
<dbReference type="FunFam" id="1.20.1250.20:FF:000057">
    <property type="entry name" value="MFS general substrate transporter"/>
    <property type="match status" value="1"/>
</dbReference>
<keyword evidence="3 9" id="KW-0812">Transmembrane</keyword>
<gene>
    <name evidence="11" type="ORF">FALBO_2585</name>
</gene>
<dbReference type="CDD" id="cd12148">
    <property type="entry name" value="fungal_TF_MHR"/>
    <property type="match status" value="1"/>
</dbReference>
<dbReference type="PANTHER" id="PTHR43791:SF23">
    <property type="entry name" value="MAJOR FACILITATOR SUPERFAMILY (MFS) PROFILE DOMAIN-CONTAINING PROTEIN"/>
    <property type="match status" value="1"/>
</dbReference>
<evidence type="ECO:0000256" key="3">
    <source>
        <dbReference type="ARBA" id="ARBA00022692"/>
    </source>
</evidence>
<evidence type="ECO:0000256" key="6">
    <source>
        <dbReference type="ARBA" id="ARBA00023180"/>
    </source>
</evidence>
<keyword evidence="2" id="KW-0813">Transport</keyword>
<dbReference type="Pfam" id="PF07690">
    <property type="entry name" value="MFS_1"/>
    <property type="match status" value="1"/>
</dbReference>
<dbReference type="GO" id="GO:0003677">
    <property type="term" value="F:DNA binding"/>
    <property type="evidence" value="ECO:0007669"/>
    <property type="project" value="InterPro"/>
</dbReference>
<feature type="transmembrane region" description="Helical" evidence="9">
    <location>
        <begin position="322"/>
        <end position="341"/>
    </location>
</feature>
<name>A0A8H4LJX0_9HYPO</name>
<feature type="transmembrane region" description="Helical" evidence="9">
    <location>
        <begin position="380"/>
        <end position="401"/>
    </location>
</feature>
<dbReference type="PANTHER" id="PTHR43791">
    <property type="entry name" value="PERMEASE-RELATED"/>
    <property type="match status" value="1"/>
</dbReference>
<keyword evidence="4 9" id="KW-1133">Transmembrane helix</keyword>
<evidence type="ECO:0000259" key="10">
    <source>
        <dbReference type="PROSITE" id="PS50850"/>
    </source>
</evidence>
<dbReference type="InterPro" id="IPR011701">
    <property type="entry name" value="MFS"/>
</dbReference>
<evidence type="ECO:0000256" key="4">
    <source>
        <dbReference type="ARBA" id="ARBA00022989"/>
    </source>
</evidence>
<keyword evidence="5 9" id="KW-0472">Membrane</keyword>
<dbReference type="SMART" id="SM00906">
    <property type="entry name" value="Fungal_trans"/>
    <property type="match status" value="1"/>
</dbReference>
<evidence type="ECO:0000256" key="1">
    <source>
        <dbReference type="ARBA" id="ARBA00004141"/>
    </source>
</evidence>
<dbReference type="GO" id="GO:0006351">
    <property type="term" value="P:DNA-templated transcription"/>
    <property type="evidence" value="ECO:0007669"/>
    <property type="project" value="InterPro"/>
</dbReference>
<dbReference type="OrthoDB" id="6486656at2759"/>
<feature type="transmembrane region" description="Helical" evidence="9">
    <location>
        <begin position="291"/>
        <end position="310"/>
    </location>
</feature>
<evidence type="ECO:0000256" key="9">
    <source>
        <dbReference type="SAM" id="Phobius"/>
    </source>
</evidence>
<evidence type="ECO:0000256" key="7">
    <source>
        <dbReference type="ARBA" id="ARBA00023242"/>
    </source>
</evidence>
<dbReference type="InterPro" id="IPR036259">
    <property type="entry name" value="MFS_trans_sf"/>
</dbReference>
<feature type="transmembrane region" description="Helical" evidence="9">
    <location>
        <begin position="218"/>
        <end position="240"/>
    </location>
</feature>
<feature type="region of interest" description="Disordered" evidence="8">
    <location>
        <begin position="474"/>
        <end position="543"/>
    </location>
</feature>
<evidence type="ECO:0000256" key="5">
    <source>
        <dbReference type="ARBA" id="ARBA00023136"/>
    </source>
</evidence>
<comment type="subcellular location">
    <subcellularLocation>
        <location evidence="1">Membrane</location>
        <topology evidence="1">Multi-pass membrane protein</topology>
    </subcellularLocation>
</comment>
<dbReference type="GO" id="GO:0008270">
    <property type="term" value="F:zinc ion binding"/>
    <property type="evidence" value="ECO:0007669"/>
    <property type="project" value="InterPro"/>
</dbReference>
<proteinExistence type="predicted"/>
<feature type="transmembrane region" description="Helical" evidence="9">
    <location>
        <begin position="150"/>
        <end position="174"/>
    </location>
</feature>
<dbReference type="PROSITE" id="PS50850">
    <property type="entry name" value="MFS"/>
    <property type="match status" value="1"/>
</dbReference>
<feature type="transmembrane region" description="Helical" evidence="9">
    <location>
        <begin position="124"/>
        <end position="144"/>
    </location>
</feature>
<dbReference type="GO" id="GO:0022857">
    <property type="term" value="F:transmembrane transporter activity"/>
    <property type="evidence" value="ECO:0007669"/>
    <property type="project" value="InterPro"/>
</dbReference>
<reference evidence="11 12" key="1">
    <citation type="submission" date="2020-01" db="EMBL/GenBank/DDBJ databases">
        <title>Identification and distribution of gene clusters putatively required for synthesis of sphingolipid metabolism inhibitors in phylogenetically diverse species of the filamentous fungus Fusarium.</title>
        <authorList>
            <person name="Kim H.-S."/>
            <person name="Busman M."/>
            <person name="Brown D.W."/>
            <person name="Divon H."/>
            <person name="Uhlig S."/>
            <person name="Proctor R.H."/>
        </authorList>
    </citation>
    <scope>NUCLEOTIDE SEQUENCE [LARGE SCALE GENOMIC DNA]</scope>
    <source>
        <strain evidence="11 12">NRRL 20459</strain>
    </source>
</reference>
<feature type="transmembrane region" description="Helical" evidence="9">
    <location>
        <begin position="186"/>
        <end position="206"/>
    </location>
</feature>
<accession>A0A8H4LJX0</accession>
<feature type="domain" description="Major facilitator superfamily (MFS) profile" evidence="10">
    <location>
        <begin position="58"/>
        <end position="470"/>
    </location>
</feature>
<dbReference type="InterPro" id="IPR020846">
    <property type="entry name" value="MFS_dom"/>
</dbReference>
<dbReference type="Pfam" id="PF04082">
    <property type="entry name" value="Fungal_trans"/>
    <property type="match status" value="1"/>
</dbReference>
<comment type="caution">
    <text evidence="11">The sequence shown here is derived from an EMBL/GenBank/DDBJ whole genome shotgun (WGS) entry which is preliminary data.</text>
</comment>
<dbReference type="Gene3D" id="1.20.1250.20">
    <property type="entry name" value="MFS general substrate transporter like domains"/>
    <property type="match status" value="1"/>
</dbReference>
<sequence length="1056" mass="117629">MADVEKVNTMARQSFTKDIVSESKEVSVNTMPAILSALSEDEYKKVGRRALFKMDIVIMPKLMIMYILNYLDRNNIASAKLAGIMEDLNLSNTEYQSCVSILFVGYIIMQIPSNMMLGRLKLPGVYICMAMAVWGVISAAQTVVHNFAGLAIARFFIGFVEAVFFPGALFYLSIFYNRKQYAFRMALFYSGSQLGNAFGGLLAIAILELDGRAGLEGWRWLFLIEGVVTIGLALAFAFVLPNSPAGVKSLDEVERAWIKYNYELDQGQGDDRSEMTAWQGLKLAIQDPKTWLLLATLYCIFVSAGVTNFFPPVVATLGYSRTITFVLTAPPFILCCLTMLVNGFHSDHKQERYFDIVGPLVVTLVANIIAVSTLNVAARYTAMMLMPASFYAGSTVLLSWITGTLNQPVAKRASAIALIISVCNTPNVWTPYLYNGAPRYLAAFAVNLAAAAGAIAIATVARIYLKKQNWKLENGQDTGKSGPTEAQQSNGFRTFSPPRTDISPGNGPIQTIDPALDVPLNTSPDSDEIQGDTPTAPLQEDQYGHLHGGASEFAFLHFARQKLSSLPSMSIDFCDYPLAGSGSLPRVLPPKPVADELIRNYFEFGLSTSRFVHQPSFRESYEQLYGMGTRAELNQGTLALIYMIMALGSHYSRVNSMWCGYSASVQFYDMANEQLQKESSRITFASLQARLLVTHYLLNHSRMHEAWSTFGIVVRQAQALGIHRRSTRPPSDHILHEYRKRLFWVIYINDRILSSIFGRPCAIHDDGIDQEECTLANDEDITISACQPVPDGTFCSAAALIYYARLAKILGRTLREFYRPAMKSQTISQLSEAAAEFDRCLNEWQGSLPAYLNYIVLPPSALSVMTQRQMCTLKLTFAHASLLLYRPFILYSMETSIRKTLSLEEWVKRCHDKSIAAANVVVSECKYLYQRGLFSRAFWMVNYVQFAAIGTLYMYCHLWPDASHVREVAEEARAQFPVGVEGDLVGQRYVEMLDGLSKVTSSPASMPEQSFETTDVAWPRGDMVDFDMSTMDLTRPWSGLFFDPGVSGDYGEITGQ</sequence>
<feature type="transmembrane region" description="Helical" evidence="9">
    <location>
        <begin position="440"/>
        <end position="465"/>
    </location>
</feature>
<keyword evidence="6" id="KW-0325">Glycoprotein</keyword>
<dbReference type="EMBL" id="JAADYS010000328">
    <property type="protein sequence ID" value="KAF4470531.1"/>
    <property type="molecule type" value="Genomic_DNA"/>
</dbReference>
<keyword evidence="12" id="KW-1185">Reference proteome</keyword>
<organism evidence="11 12">
    <name type="scientific">Fusarium albosuccineum</name>
    <dbReference type="NCBI Taxonomy" id="1237068"/>
    <lineage>
        <taxon>Eukaryota</taxon>
        <taxon>Fungi</taxon>
        <taxon>Dikarya</taxon>
        <taxon>Ascomycota</taxon>
        <taxon>Pezizomycotina</taxon>
        <taxon>Sordariomycetes</taxon>
        <taxon>Hypocreomycetidae</taxon>
        <taxon>Hypocreales</taxon>
        <taxon>Nectriaceae</taxon>
        <taxon>Fusarium</taxon>
        <taxon>Fusarium decemcellulare species complex</taxon>
    </lineage>
</organism>
<protein>
    <submittedName>
        <fullName evidence="11">Nicotinamide mononucleotide permease</fullName>
    </submittedName>
</protein>
<dbReference type="GO" id="GO:0016020">
    <property type="term" value="C:membrane"/>
    <property type="evidence" value="ECO:0007669"/>
    <property type="project" value="UniProtKB-SubCell"/>
</dbReference>
<dbReference type="InterPro" id="IPR007219">
    <property type="entry name" value="XnlR_reg_dom"/>
</dbReference>
<evidence type="ECO:0000313" key="11">
    <source>
        <dbReference type="EMBL" id="KAF4470531.1"/>
    </source>
</evidence>
<evidence type="ECO:0000313" key="12">
    <source>
        <dbReference type="Proteomes" id="UP000554235"/>
    </source>
</evidence>
<feature type="compositionally biased region" description="Polar residues" evidence="8">
    <location>
        <begin position="475"/>
        <end position="493"/>
    </location>
</feature>
<keyword evidence="7" id="KW-0539">Nucleus</keyword>
<evidence type="ECO:0000256" key="2">
    <source>
        <dbReference type="ARBA" id="ARBA00022448"/>
    </source>
</evidence>